<dbReference type="Proteomes" id="UP000435304">
    <property type="component" value="Unassembled WGS sequence"/>
</dbReference>
<name>A0A6A9V1X0_9ACTN</name>
<feature type="domain" description="Beta-lactamase-related" evidence="3">
    <location>
        <begin position="23"/>
        <end position="317"/>
    </location>
</feature>
<dbReference type="EMBL" id="WPCU01000010">
    <property type="protein sequence ID" value="MVA77592.1"/>
    <property type="molecule type" value="Genomic_DNA"/>
</dbReference>
<comment type="caution">
    <text evidence="4">The sequence shown here is derived from an EMBL/GenBank/DDBJ whole genome shotgun (WGS) entry which is preliminary data.</text>
</comment>
<dbReference type="Gene3D" id="3.40.710.10">
    <property type="entry name" value="DD-peptidase/beta-lactamase superfamily"/>
    <property type="match status" value="1"/>
</dbReference>
<dbReference type="InterPro" id="IPR001466">
    <property type="entry name" value="Beta-lactam-related"/>
</dbReference>
<sequence length="326" mass="33393">MPEQVSGDAGLAARARAVLGEDHRALAVAVVGPGGTRTAVIGAPAGARFETGSISKGVTGLLLAQALERGEVRETTRVAELVPELAGAPVGEVELRQLATHTSGLPVQPVTAGQLGRNLWATASGANPYPASEAERLATLRGTPLSQPPGTYSNLGFEVLGLALARAAGTSYPELARERVLEPLGMDAAGYPTSPDELGALDLRGESGSGRVVQPWLGQAMAPAGGLRADVGDMARLAGALLDGSAPGVDALEPRQAFRGHQIGWAWITSEAADGSRHVWHDGGTGGFSSWLGVDRDRGTAVVVLSATADPVDEGAEELLRTEGSR</sequence>
<dbReference type="PANTHER" id="PTHR46825:SF11">
    <property type="entry name" value="PENICILLIN-BINDING PROTEIN 4"/>
    <property type="match status" value="1"/>
</dbReference>
<evidence type="ECO:0000256" key="1">
    <source>
        <dbReference type="ARBA" id="ARBA00004370"/>
    </source>
</evidence>
<proteinExistence type="predicted"/>
<dbReference type="AlphaFoldDB" id="A0A6A9V1X0"/>
<keyword evidence="5" id="KW-1185">Reference proteome</keyword>
<dbReference type="InterPro" id="IPR050491">
    <property type="entry name" value="AmpC-like"/>
</dbReference>
<dbReference type="GO" id="GO:0016787">
    <property type="term" value="F:hydrolase activity"/>
    <property type="evidence" value="ECO:0007669"/>
    <property type="project" value="UniProtKB-KW"/>
</dbReference>
<evidence type="ECO:0000259" key="3">
    <source>
        <dbReference type="Pfam" id="PF00144"/>
    </source>
</evidence>
<gene>
    <name evidence="4" type="ORF">GC722_16430</name>
</gene>
<dbReference type="Pfam" id="PF00144">
    <property type="entry name" value="Beta-lactamase"/>
    <property type="match status" value="1"/>
</dbReference>
<protein>
    <submittedName>
        <fullName evidence="4">Serine hydrolase</fullName>
    </submittedName>
</protein>
<dbReference type="InterPro" id="IPR012338">
    <property type="entry name" value="Beta-lactam/transpept-like"/>
</dbReference>
<keyword evidence="2" id="KW-0472">Membrane</keyword>
<evidence type="ECO:0000256" key="2">
    <source>
        <dbReference type="ARBA" id="ARBA00023136"/>
    </source>
</evidence>
<organism evidence="4 5">
    <name type="scientific">Auraticoccus cholistanensis</name>
    <dbReference type="NCBI Taxonomy" id="2656650"/>
    <lineage>
        <taxon>Bacteria</taxon>
        <taxon>Bacillati</taxon>
        <taxon>Actinomycetota</taxon>
        <taxon>Actinomycetes</taxon>
        <taxon>Propionibacteriales</taxon>
        <taxon>Propionibacteriaceae</taxon>
        <taxon>Auraticoccus</taxon>
    </lineage>
</organism>
<reference evidence="4 5" key="1">
    <citation type="submission" date="2019-12" db="EMBL/GenBank/DDBJ databases">
        <title>Auraticoccus cholistani sp. nov., an actinomycete isolated from soil of Cholistan desert.</title>
        <authorList>
            <person name="Cheema M.T."/>
        </authorList>
    </citation>
    <scope>NUCLEOTIDE SEQUENCE [LARGE SCALE GENOMIC DNA]</scope>
    <source>
        <strain evidence="4 5">F435</strain>
    </source>
</reference>
<dbReference type="PANTHER" id="PTHR46825">
    <property type="entry name" value="D-ALANYL-D-ALANINE-CARBOXYPEPTIDASE/ENDOPEPTIDASE AMPH"/>
    <property type="match status" value="1"/>
</dbReference>
<keyword evidence="4" id="KW-0378">Hydrolase</keyword>
<accession>A0A6A9V1X0</accession>
<dbReference type="SUPFAM" id="SSF56601">
    <property type="entry name" value="beta-lactamase/transpeptidase-like"/>
    <property type="match status" value="1"/>
</dbReference>
<evidence type="ECO:0000313" key="4">
    <source>
        <dbReference type="EMBL" id="MVA77592.1"/>
    </source>
</evidence>
<evidence type="ECO:0000313" key="5">
    <source>
        <dbReference type="Proteomes" id="UP000435304"/>
    </source>
</evidence>
<comment type="subcellular location">
    <subcellularLocation>
        <location evidence="1">Membrane</location>
    </subcellularLocation>
</comment>
<dbReference type="GO" id="GO:0016020">
    <property type="term" value="C:membrane"/>
    <property type="evidence" value="ECO:0007669"/>
    <property type="project" value="UniProtKB-SubCell"/>
</dbReference>